<dbReference type="Proteomes" id="UP000269721">
    <property type="component" value="Unassembled WGS sequence"/>
</dbReference>
<sequence>MRSTSSPSLISVIFLSRRNTYHTTHTASGTEAIVDICGGPIDTLPILLLDRSKPAEIQLKGCRLQSVISDWAIEFTYHDDSRSCGSGGEGDGKKKRGGFTGKAHLSRAEGTLERGQHDIRFCDDVFESQCRAPCEQACDEGYGLASITVESTWKFFWSKDNERSTLAQKEVKEGIAKWKCTADEGERSPSTMHGAGSKPPPHLCVLFAGDLGGHAPRSPKRQAVCWCPPPGSGYDQLRPFSDKSPSLIPGTSAPVPHGPPTAAPAPPLAFPAFAPQQAQHLTARPPNHPR</sequence>
<proteinExistence type="predicted"/>
<organism evidence="2 3">
    <name type="scientific">Blyttiomyces helicus</name>
    <dbReference type="NCBI Taxonomy" id="388810"/>
    <lineage>
        <taxon>Eukaryota</taxon>
        <taxon>Fungi</taxon>
        <taxon>Fungi incertae sedis</taxon>
        <taxon>Chytridiomycota</taxon>
        <taxon>Chytridiomycota incertae sedis</taxon>
        <taxon>Chytridiomycetes</taxon>
        <taxon>Chytridiomycetes incertae sedis</taxon>
        <taxon>Blyttiomyces</taxon>
    </lineage>
</organism>
<gene>
    <name evidence="2" type="ORF">BDK51DRAFT_39652</name>
</gene>
<dbReference type="EMBL" id="KZ996755">
    <property type="protein sequence ID" value="RKO88380.1"/>
    <property type="molecule type" value="Genomic_DNA"/>
</dbReference>
<evidence type="ECO:0000256" key="1">
    <source>
        <dbReference type="SAM" id="MobiDB-lite"/>
    </source>
</evidence>
<reference evidence="3" key="1">
    <citation type="journal article" date="2018" name="Nat. Microbiol.">
        <title>Leveraging single-cell genomics to expand the fungal tree of life.</title>
        <authorList>
            <person name="Ahrendt S.R."/>
            <person name="Quandt C.A."/>
            <person name="Ciobanu D."/>
            <person name="Clum A."/>
            <person name="Salamov A."/>
            <person name="Andreopoulos B."/>
            <person name="Cheng J.F."/>
            <person name="Woyke T."/>
            <person name="Pelin A."/>
            <person name="Henrissat B."/>
            <person name="Reynolds N.K."/>
            <person name="Benny G.L."/>
            <person name="Smith M.E."/>
            <person name="James T.Y."/>
            <person name="Grigoriev I.V."/>
        </authorList>
    </citation>
    <scope>NUCLEOTIDE SEQUENCE [LARGE SCALE GENOMIC DNA]</scope>
</reference>
<feature type="region of interest" description="Disordered" evidence="1">
    <location>
        <begin position="81"/>
        <end position="100"/>
    </location>
</feature>
<evidence type="ECO:0000313" key="3">
    <source>
        <dbReference type="Proteomes" id="UP000269721"/>
    </source>
</evidence>
<feature type="compositionally biased region" description="Low complexity" evidence="1">
    <location>
        <begin position="270"/>
        <end position="279"/>
    </location>
</feature>
<accession>A0A4P9WBS9</accession>
<evidence type="ECO:0000313" key="2">
    <source>
        <dbReference type="EMBL" id="RKO88380.1"/>
    </source>
</evidence>
<dbReference type="AlphaFoldDB" id="A0A4P9WBS9"/>
<name>A0A4P9WBS9_9FUNG</name>
<keyword evidence="3" id="KW-1185">Reference proteome</keyword>
<feature type="compositionally biased region" description="Pro residues" evidence="1">
    <location>
        <begin position="256"/>
        <end position="269"/>
    </location>
</feature>
<protein>
    <submittedName>
        <fullName evidence="2">Uncharacterized protein</fullName>
    </submittedName>
</protein>
<feature type="region of interest" description="Disordered" evidence="1">
    <location>
        <begin position="237"/>
        <end position="290"/>
    </location>
</feature>